<reference evidence="4 5" key="1">
    <citation type="submission" date="2024-02" db="EMBL/GenBank/DDBJ databases">
        <title>A novel Gemmatimonadota bacterium.</title>
        <authorList>
            <person name="Du Z.-J."/>
            <person name="Ye Y.-Q."/>
        </authorList>
    </citation>
    <scope>NUCLEOTIDE SEQUENCE [LARGE SCALE GENOMIC DNA]</scope>
    <source>
        <strain evidence="4 5">DH-20</strain>
    </source>
</reference>
<comment type="caution">
    <text evidence="4">The sequence shown here is derived from an EMBL/GenBank/DDBJ whole genome shotgun (WGS) entry which is preliminary data.</text>
</comment>
<proteinExistence type="predicted"/>
<evidence type="ECO:0000313" key="4">
    <source>
        <dbReference type="EMBL" id="MEK9500734.1"/>
    </source>
</evidence>
<keyword evidence="5" id="KW-1185">Reference proteome</keyword>
<sequence length="328" mass="35435">MAGFRVLHPRGPGARGVFVAAALLASALLMGSCGDDGTSPPLNVERPRFDGEAAQALIERQVAFGPRVPGREGHAAQLAWMAARLDSLADEVELQTFQYAHSMVDTVLDLTNVVARFRPESPRRILFLAHWDTRPFSDQAETFEERLLPVPGANDGGSGTAVLLQLAAHLAQAGLPEGRGVDLLLTDGEDFGPTLDDMLLGARHFAERADPVWEFAVLLDLVGDATPSFPIERFSLQFAPDEVATIWAVAADLGYGDAFPTDGGRFIQDDHIPLNEAGIPTVNIIDFDYGPDNGLWHTPDDTPDKTRASTLRMVGEVVLELVYGDAAW</sequence>
<protein>
    <submittedName>
        <fullName evidence="4">M28 family peptidase</fullName>
    </submittedName>
</protein>
<organism evidence="4 5">
    <name type="scientific">Gaopeijia maritima</name>
    <dbReference type="NCBI Taxonomy" id="3119007"/>
    <lineage>
        <taxon>Bacteria</taxon>
        <taxon>Pseudomonadati</taxon>
        <taxon>Gemmatimonadota</taxon>
        <taxon>Longimicrobiia</taxon>
        <taxon>Gaopeijiales</taxon>
        <taxon>Gaopeijiaceae</taxon>
        <taxon>Gaopeijia</taxon>
    </lineage>
</organism>
<name>A0ABU9E9F4_9BACT</name>
<feature type="domain" description="Peptidase M28" evidence="3">
    <location>
        <begin position="112"/>
        <end position="322"/>
    </location>
</feature>
<evidence type="ECO:0000313" key="5">
    <source>
        <dbReference type="Proteomes" id="UP001484239"/>
    </source>
</evidence>
<evidence type="ECO:0000256" key="1">
    <source>
        <dbReference type="ARBA" id="ARBA00022679"/>
    </source>
</evidence>
<dbReference type="Proteomes" id="UP001484239">
    <property type="component" value="Unassembled WGS sequence"/>
</dbReference>
<dbReference type="SUPFAM" id="SSF53187">
    <property type="entry name" value="Zn-dependent exopeptidases"/>
    <property type="match status" value="1"/>
</dbReference>
<accession>A0ABU9E9F4</accession>
<dbReference type="PANTHER" id="PTHR12283">
    <property type="entry name" value="GLUTAMINYL-PEPTIDE CYCLOTRANSFERASE"/>
    <property type="match status" value="1"/>
</dbReference>
<evidence type="ECO:0000259" key="3">
    <source>
        <dbReference type="Pfam" id="PF04389"/>
    </source>
</evidence>
<dbReference type="Pfam" id="PF04389">
    <property type="entry name" value="Peptidase_M28"/>
    <property type="match status" value="1"/>
</dbReference>
<dbReference type="Gene3D" id="3.40.630.10">
    <property type="entry name" value="Zn peptidases"/>
    <property type="match status" value="1"/>
</dbReference>
<keyword evidence="2" id="KW-0012">Acyltransferase</keyword>
<dbReference type="EMBL" id="JBBHLI010000003">
    <property type="protein sequence ID" value="MEK9500734.1"/>
    <property type="molecule type" value="Genomic_DNA"/>
</dbReference>
<dbReference type="PANTHER" id="PTHR12283:SF6">
    <property type="entry name" value="GLUTAMINYL-PEPTIDE CYCLOTRANSFERASE-RELATED"/>
    <property type="match status" value="1"/>
</dbReference>
<gene>
    <name evidence="4" type="ORF">WI372_07085</name>
</gene>
<dbReference type="InterPro" id="IPR007484">
    <property type="entry name" value="Peptidase_M28"/>
</dbReference>
<keyword evidence="1" id="KW-0808">Transferase</keyword>
<dbReference type="InterPro" id="IPR040234">
    <property type="entry name" value="QC/QCL"/>
</dbReference>
<dbReference type="RefSeq" id="WP_405279803.1">
    <property type="nucleotide sequence ID" value="NZ_CP144380.1"/>
</dbReference>
<evidence type="ECO:0000256" key="2">
    <source>
        <dbReference type="ARBA" id="ARBA00023315"/>
    </source>
</evidence>
<dbReference type="PROSITE" id="PS51257">
    <property type="entry name" value="PROKAR_LIPOPROTEIN"/>
    <property type="match status" value="1"/>
</dbReference>